<dbReference type="GO" id="GO:0004674">
    <property type="term" value="F:protein serine/threonine kinase activity"/>
    <property type="evidence" value="ECO:0007669"/>
    <property type="project" value="TreeGrafter"/>
</dbReference>
<dbReference type="STRING" id="44941.A0A397TTV0"/>
<evidence type="ECO:0000313" key="3">
    <source>
        <dbReference type="Proteomes" id="UP000266673"/>
    </source>
</evidence>
<dbReference type="GO" id="GO:0005524">
    <property type="term" value="F:ATP binding"/>
    <property type="evidence" value="ECO:0007669"/>
    <property type="project" value="InterPro"/>
</dbReference>
<feature type="domain" description="Protein kinase" evidence="1">
    <location>
        <begin position="239"/>
        <end position="427"/>
    </location>
</feature>
<dbReference type="OrthoDB" id="544350at2759"/>
<protein>
    <submittedName>
        <fullName evidence="2">Kinase-like domain-containing protein</fullName>
    </submittedName>
</protein>
<gene>
    <name evidence="2" type="ORF">C2G38_2150904</name>
</gene>
<keyword evidence="2" id="KW-0808">Transferase</keyword>
<reference evidence="2 3" key="1">
    <citation type="submission" date="2018-06" db="EMBL/GenBank/DDBJ databases">
        <title>Comparative genomics reveals the genomic features of Rhizophagus irregularis, R. cerebriforme, R. diaphanum and Gigaspora rosea, and their symbiotic lifestyle signature.</title>
        <authorList>
            <person name="Morin E."/>
            <person name="San Clemente H."/>
            <person name="Chen E.C.H."/>
            <person name="De La Providencia I."/>
            <person name="Hainaut M."/>
            <person name="Kuo A."/>
            <person name="Kohler A."/>
            <person name="Murat C."/>
            <person name="Tang N."/>
            <person name="Roy S."/>
            <person name="Loubradou J."/>
            <person name="Henrissat B."/>
            <person name="Grigoriev I.V."/>
            <person name="Corradi N."/>
            <person name="Roux C."/>
            <person name="Martin F.M."/>
        </authorList>
    </citation>
    <scope>NUCLEOTIDE SEQUENCE [LARGE SCALE GENOMIC DNA]</scope>
    <source>
        <strain evidence="2 3">DAOM 194757</strain>
    </source>
</reference>
<sequence length="427" mass="49932">MEYTAAFTQDQTNTNLLDVYNSPSIEWLTVPTYNYEYQTDYLSTEWFIQDNEDQINEYPFMEWNANFTSITQDSENKPNAEYPFIEWNANFTSITQEYENKTNAEYPFMEWNAKFTSSTHEYENKTDTENPFMEWNANFTSFTQECENKTNVDNTKSVKKNEDPASLVSRRKQNPKCKKCNIRKGHYDENSSQCKDCHRASLRILSGNKLIDDFIESSQTLYIIRCNSSKLEFIPYNQFTNIKYLAKGGFSKIYKATWIDGPIIRWCPKKQKYSRKGNYDVVLKSLNNSDQMDSNCLNELKNFFLCKKKIIYNEIFLHQYLGITQHPETRNYMMVIEFAQNGDLHYYLNKNMNTLSLLEKLNMLHKIASGLEIIHKYKIVHRDLHSGNILINITGKPAVADLGISKPMNTSSDKNAIYGVIPYVAPE</sequence>
<keyword evidence="3" id="KW-1185">Reference proteome</keyword>
<dbReference type="InterPro" id="IPR011009">
    <property type="entry name" value="Kinase-like_dom_sf"/>
</dbReference>
<organism evidence="2 3">
    <name type="scientific">Gigaspora rosea</name>
    <dbReference type="NCBI Taxonomy" id="44941"/>
    <lineage>
        <taxon>Eukaryota</taxon>
        <taxon>Fungi</taxon>
        <taxon>Fungi incertae sedis</taxon>
        <taxon>Mucoromycota</taxon>
        <taxon>Glomeromycotina</taxon>
        <taxon>Glomeromycetes</taxon>
        <taxon>Diversisporales</taxon>
        <taxon>Gigasporaceae</taxon>
        <taxon>Gigaspora</taxon>
    </lineage>
</organism>
<dbReference type="PROSITE" id="PS50011">
    <property type="entry name" value="PROTEIN_KINASE_DOM"/>
    <property type="match status" value="1"/>
</dbReference>
<dbReference type="PANTHER" id="PTHR44329:SF293">
    <property type="entry name" value="MITOGEN-ACTIVATED PROTEIN KINASE KINASE KINASE"/>
    <property type="match status" value="1"/>
</dbReference>
<comment type="caution">
    <text evidence="2">The sequence shown here is derived from an EMBL/GenBank/DDBJ whole genome shotgun (WGS) entry which is preliminary data.</text>
</comment>
<dbReference type="InterPro" id="IPR000719">
    <property type="entry name" value="Prot_kinase_dom"/>
</dbReference>
<dbReference type="InterPro" id="IPR051681">
    <property type="entry name" value="Ser/Thr_Kinases-Pseudokinases"/>
</dbReference>
<dbReference type="InterPro" id="IPR001245">
    <property type="entry name" value="Ser-Thr/Tyr_kinase_cat_dom"/>
</dbReference>
<dbReference type="EMBL" id="QKWP01004439">
    <property type="protein sequence ID" value="RIB00348.1"/>
    <property type="molecule type" value="Genomic_DNA"/>
</dbReference>
<evidence type="ECO:0000313" key="2">
    <source>
        <dbReference type="EMBL" id="RIB00348.1"/>
    </source>
</evidence>
<dbReference type="SUPFAM" id="SSF56112">
    <property type="entry name" value="Protein kinase-like (PK-like)"/>
    <property type="match status" value="1"/>
</dbReference>
<evidence type="ECO:0000259" key="1">
    <source>
        <dbReference type="PROSITE" id="PS50011"/>
    </source>
</evidence>
<proteinExistence type="predicted"/>
<accession>A0A397TTV0</accession>
<dbReference type="AlphaFoldDB" id="A0A397TTV0"/>
<feature type="non-terminal residue" evidence="2">
    <location>
        <position position="427"/>
    </location>
</feature>
<dbReference type="Pfam" id="PF07714">
    <property type="entry name" value="PK_Tyr_Ser-Thr"/>
    <property type="match status" value="1"/>
</dbReference>
<dbReference type="Gene3D" id="1.10.510.10">
    <property type="entry name" value="Transferase(Phosphotransferase) domain 1"/>
    <property type="match status" value="1"/>
</dbReference>
<keyword evidence="2" id="KW-0418">Kinase</keyword>
<name>A0A397TTV0_9GLOM</name>
<dbReference type="Proteomes" id="UP000266673">
    <property type="component" value="Unassembled WGS sequence"/>
</dbReference>
<dbReference type="PANTHER" id="PTHR44329">
    <property type="entry name" value="SERINE/THREONINE-PROTEIN KINASE TNNI3K-RELATED"/>
    <property type="match status" value="1"/>
</dbReference>